<dbReference type="AlphaFoldDB" id="A0A517N2A0"/>
<feature type="region of interest" description="Disordered" evidence="1">
    <location>
        <begin position="1"/>
        <end position="21"/>
    </location>
</feature>
<dbReference type="OrthoDB" id="283395at2"/>
<dbReference type="Proteomes" id="UP000319852">
    <property type="component" value="Chromosome"/>
</dbReference>
<dbReference type="KEGG" id="amob:HG15A2_46060"/>
<dbReference type="CDD" id="cd00093">
    <property type="entry name" value="HTH_XRE"/>
    <property type="match status" value="1"/>
</dbReference>
<name>A0A517N2A0_9BACT</name>
<dbReference type="EMBL" id="CP036263">
    <property type="protein sequence ID" value="QDT01264.1"/>
    <property type="molecule type" value="Genomic_DNA"/>
</dbReference>
<dbReference type="Pfam" id="PF13443">
    <property type="entry name" value="HTH_26"/>
    <property type="match status" value="1"/>
</dbReference>
<evidence type="ECO:0000259" key="2">
    <source>
        <dbReference type="PROSITE" id="PS50943"/>
    </source>
</evidence>
<dbReference type="Gene3D" id="1.10.260.40">
    <property type="entry name" value="lambda repressor-like DNA-binding domains"/>
    <property type="match status" value="1"/>
</dbReference>
<keyword evidence="4" id="KW-1185">Reference proteome</keyword>
<proteinExistence type="predicted"/>
<reference evidence="3 4" key="1">
    <citation type="submission" date="2019-02" db="EMBL/GenBank/DDBJ databases">
        <title>Deep-cultivation of Planctomycetes and their phenomic and genomic characterization uncovers novel biology.</title>
        <authorList>
            <person name="Wiegand S."/>
            <person name="Jogler M."/>
            <person name="Boedeker C."/>
            <person name="Pinto D."/>
            <person name="Vollmers J."/>
            <person name="Rivas-Marin E."/>
            <person name="Kohn T."/>
            <person name="Peeters S.H."/>
            <person name="Heuer A."/>
            <person name="Rast P."/>
            <person name="Oberbeckmann S."/>
            <person name="Bunk B."/>
            <person name="Jeske O."/>
            <person name="Meyerdierks A."/>
            <person name="Storesund J.E."/>
            <person name="Kallscheuer N."/>
            <person name="Luecker S."/>
            <person name="Lage O.M."/>
            <person name="Pohl T."/>
            <person name="Merkel B.J."/>
            <person name="Hornburger P."/>
            <person name="Mueller R.-W."/>
            <person name="Bruemmer F."/>
            <person name="Labrenz M."/>
            <person name="Spormann A.M."/>
            <person name="Op den Camp H."/>
            <person name="Overmann J."/>
            <person name="Amann R."/>
            <person name="Jetten M.S.M."/>
            <person name="Mascher T."/>
            <person name="Medema M.H."/>
            <person name="Devos D.P."/>
            <person name="Kaster A.-K."/>
            <person name="Ovreas L."/>
            <person name="Rohde M."/>
            <person name="Galperin M.Y."/>
            <person name="Jogler C."/>
        </authorList>
    </citation>
    <scope>NUCLEOTIDE SEQUENCE [LARGE SCALE GENOMIC DNA]</scope>
    <source>
        <strain evidence="3 4">HG15A2</strain>
    </source>
</reference>
<dbReference type="InterPro" id="IPR010982">
    <property type="entry name" value="Lambda_DNA-bd_dom_sf"/>
</dbReference>
<sequence>MAIPAHSSPPPAIYDSPRGTLDSPRGTLYGANVRRLMARFNMTLAEVVEATGLDERTLRSILREKTRPHARTLHKLATGLGVTTDELFREPSRAAQQSIQKGQLQRAAFNRATNPTAVATVERHPEIFADWNEQDLAELCSHRGVGGELTEAGTLATAQAMNERRELLNRAALLLETDQADLLREFIAMLYKRASVES</sequence>
<organism evidence="3 4">
    <name type="scientific">Adhaeretor mobilis</name>
    <dbReference type="NCBI Taxonomy" id="1930276"/>
    <lineage>
        <taxon>Bacteria</taxon>
        <taxon>Pseudomonadati</taxon>
        <taxon>Planctomycetota</taxon>
        <taxon>Planctomycetia</taxon>
        <taxon>Pirellulales</taxon>
        <taxon>Lacipirellulaceae</taxon>
        <taxon>Adhaeretor</taxon>
    </lineage>
</organism>
<evidence type="ECO:0000256" key="1">
    <source>
        <dbReference type="SAM" id="MobiDB-lite"/>
    </source>
</evidence>
<dbReference type="SUPFAM" id="SSF47413">
    <property type="entry name" value="lambda repressor-like DNA-binding domains"/>
    <property type="match status" value="1"/>
</dbReference>
<accession>A0A517N2A0</accession>
<feature type="domain" description="HTH cro/C1-type" evidence="2">
    <location>
        <begin position="33"/>
        <end position="87"/>
    </location>
</feature>
<dbReference type="GO" id="GO:0003677">
    <property type="term" value="F:DNA binding"/>
    <property type="evidence" value="ECO:0007669"/>
    <property type="project" value="InterPro"/>
</dbReference>
<evidence type="ECO:0000313" key="4">
    <source>
        <dbReference type="Proteomes" id="UP000319852"/>
    </source>
</evidence>
<gene>
    <name evidence="3" type="ORF">HG15A2_46060</name>
</gene>
<dbReference type="InterPro" id="IPR001387">
    <property type="entry name" value="Cro/C1-type_HTH"/>
</dbReference>
<dbReference type="PROSITE" id="PS50943">
    <property type="entry name" value="HTH_CROC1"/>
    <property type="match status" value="1"/>
</dbReference>
<evidence type="ECO:0000313" key="3">
    <source>
        <dbReference type="EMBL" id="QDT01264.1"/>
    </source>
</evidence>
<dbReference type="RefSeq" id="WP_145063327.1">
    <property type="nucleotide sequence ID" value="NZ_CP036263.1"/>
</dbReference>
<dbReference type="SMART" id="SM00530">
    <property type="entry name" value="HTH_XRE"/>
    <property type="match status" value="1"/>
</dbReference>
<protein>
    <submittedName>
        <fullName evidence="3">Helix-turn-helix domain protein</fullName>
    </submittedName>
</protein>